<dbReference type="EMBL" id="JBHSZH010000005">
    <property type="protein sequence ID" value="MFC7082524.1"/>
    <property type="molecule type" value="Genomic_DNA"/>
</dbReference>
<feature type="domain" description="N-acetylmuramoyl-L-alanine amidase" evidence="6">
    <location>
        <begin position="1"/>
        <end position="94"/>
    </location>
</feature>
<protein>
    <recommendedName>
        <fullName evidence="2">N-acetylmuramoyl-L-alanine amidase</fullName>
        <ecNumber evidence="2">3.5.1.28</ecNumber>
    </recommendedName>
</protein>
<reference evidence="7 8" key="1">
    <citation type="journal article" date="2019" name="Int. J. Syst. Evol. Microbiol.">
        <title>The Global Catalogue of Microorganisms (GCM) 10K type strain sequencing project: providing services to taxonomists for standard genome sequencing and annotation.</title>
        <authorList>
            <consortium name="The Broad Institute Genomics Platform"/>
            <consortium name="The Broad Institute Genome Sequencing Center for Infectious Disease"/>
            <person name="Wu L."/>
            <person name="Ma J."/>
        </authorList>
    </citation>
    <scope>NUCLEOTIDE SEQUENCE [LARGE SCALE GENOMIC DNA]</scope>
    <source>
        <strain evidence="7 8">DT72</strain>
    </source>
</reference>
<keyword evidence="8" id="KW-1185">Reference proteome</keyword>
<evidence type="ECO:0000313" key="8">
    <source>
        <dbReference type="Proteomes" id="UP001596407"/>
    </source>
</evidence>
<organism evidence="7 8">
    <name type="scientific">Halorussus caseinilyticus</name>
    <dbReference type="NCBI Taxonomy" id="3034025"/>
    <lineage>
        <taxon>Archaea</taxon>
        <taxon>Methanobacteriati</taxon>
        <taxon>Methanobacteriota</taxon>
        <taxon>Stenosarchaea group</taxon>
        <taxon>Halobacteria</taxon>
        <taxon>Halobacteriales</taxon>
        <taxon>Haladaptataceae</taxon>
        <taxon>Halorussus</taxon>
    </lineage>
</organism>
<dbReference type="RefSeq" id="WP_382210355.1">
    <property type="nucleotide sequence ID" value="NZ_JBHSZH010000005.1"/>
</dbReference>
<dbReference type="GO" id="GO:0071555">
    <property type="term" value="P:cell wall organization"/>
    <property type="evidence" value="ECO:0007669"/>
    <property type="project" value="UniProtKB-KW"/>
</dbReference>
<dbReference type="Gene3D" id="3.40.80.10">
    <property type="entry name" value="Peptidoglycan recognition protein-like"/>
    <property type="match status" value="1"/>
</dbReference>
<dbReference type="Proteomes" id="UP001596407">
    <property type="component" value="Unassembled WGS sequence"/>
</dbReference>
<dbReference type="SMART" id="SM00644">
    <property type="entry name" value="Ami_2"/>
    <property type="match status" value="1"/>
</dbReference>
<dbReference type="EC" id="3.5.1.28" evidence="2"/>
<evidence type="ECO:0000256" key="2">
    <source>
        <dbReference type="ARBA" id="ARBA00011901"/>
    </source>
</evidence>
<accession>A0ABD5WTH6</accession>
<dbReference type="AlphaFoldDB" id="A0ABD5WTH6"/>
<dbReference type="SUPFAM" id="SSF55846">
    <property type="entry name" value="N-acetylmuramoyl-L-alanine amidase-like"/>
    <property type="match status" value="1"/>
</dbReference>
<dbReference type="InterPro" id="IPR051206">
    <property type="entry name" value="NAMLAA_amidase_2"/>
</dbReference>
<evidence type="ECO:0000256" key="3">
    <source>
        <dbReference type="ARBA" id="ARBA00022801"/>
    </source>
</evidence>
<evidence type="ECO:0000313" key="7">
    <source>
        <dbReference type="EMBL" id="MFC7082524.1"/>
    </source>
</evidence>
<dbReference type="PANTHER" id="PTHR30417:SF1">
    <property type="entry name" value="N-ACETYLMURAMOYL-L-ALANINE AMIDASE AMID"/>
    <property type="match status" value="1"/>
</dbReference>
<comment type="catalytic activity">
    <reaction evidence="1">
        <text>Hydrolyzes the link between N-acetylmuramoyl residues and L-amino acid residues in certain cell-wall glycopeptides.</text>
        <dbReference type="EC" id="3.5.1.28"/>
    </reaction>
</comment>
<evidence type="ECO:0000256" key="1">
    <source>
        <dbReference type="ARBA" id="ARBA00001561"/>
    </source>
</evidence>
<keyword evidence="3 7" id="KW-0378">Hydrolase</keyword>
<dbReference type="PANTHER" id="PTHR30417">
    <property type="entry name" value="N-ACETYLMURAMOYL-L-ALANINE AMIDASE AMID"/>
    <property type="match status" value="1"/>
</dbReference>
<name>A0ABD5WTH6_9EURY</name>
<dbReference type="GO" id="GO:0008745">
    <property type="term" value="F:N-acetylmuramoyl-L-alanine amidase activity"/>
    <property type="evidence" value="ECO:0007669"/>
    <property type="project" value="UniProtKB-EC"/>
</dbReference>
<feature type="region of interest" description="Disordered" evidence="5">
    <location>
        <begin position="58"/>
        <end position="99"/>
    </location>
</feature>
<dbReference type="CDD" id="cd06583">
    <property type="entry name" value="PGRP"/>
    <property type="match status" value="1"/>
</dbReference>
<dbReference type="Pfam" id="PF01510">
    <property type="entry name" value="Amidase_2"/>
    <property type="match status" value="1"/>
</dbReference>
<dbReference type="InterPro" id="IPR002502">
    <property type="entry name" value="Amidase_domain"/>
</dbReference>
<keyword evidence="4" id="KW-0961">Cell wall biogenesis/degradation</keyword>
<sequence>MRWIIIHVTEGSYEGTISWFKDPDANVSTHYVIENDSNAEITKMLNRGDIGWHAGNGGYNDTSLGFEHEGTPTRPPSPTRSTARRRKSSGTSPTSATSR</sequence>
<evidence type="ECO:0000256" key="5">
    <source>
        <dbReference type="SAM" id="MobiDB-lite"/>
    </source>
</evidence>
<comment type="caution">
    <text evidence="7">The sequence shown here is derived from an EMBL/GenBank/DDBJ whole genome shotgun (WGS) entry which is preliminary data.</text>
</comment>
<gene>
    <name evidence="7" type="ORF">ACFQJ6_23025</name>
</gene>
<evidence type="ECO:0000256" key="4">
    <source>
        <dbReference type="ARBA" id="ARBA00023316"/>
    </source>
</evidence>
<dbReference type="InterPro" id="IPR036505">
    <property type="entry name" value="Amidase/PGRP_sf"/>
</dbReference>
<proteinExistence type="predicted"/>
<evidence type="ECO:0000259" key="6">
    <source>
        <dbReference type="SMART" id="SM00644"/>
    </source>
</evidence>